<comment type="caution">
    <text evidence="2">The sequence shown here is derived from an EMBL/GenBank/DDBJ whole genome shotgun (WGS) entry which is preliminary data.</text>
</comment>
<organism evidence="2 3">
    <name type="scientific">Willisornis vidua</name>
    <name type="common">Xingu scale-backed antbird</name>
    <dbReference type="NCBI Taxonomy" id="1566151"/>
    <lineage>
        <taxon>Eukaryota</taxon>
        <taxon>Metazoa</taxon>
        <taxon>Chordata</taxon>
        <taxon>Craniata</taxon>
        <taxon>Vertebrata</taxon>
        <taxon>Euteleostomi</taxon>
        <taxon>Archelosauria</taxon>
        <taxon>Archosauria</taxon>
        <taxon>Dinosauria</taxon>
        <taxon>Saurischia</taxon>
        <taxon>Theropoda</taxon>
        <taxon>Coelurosauria</taxon>
        <taxon>Aves</taxon>
        <taxon>Neognathae</taxon>
        <taxon>Neoaves</taxon>
        <taxon>Telluraves</taxon>
        <taxon>Australaves</taxon>
        <taxon>Passeriformes</taxon>
        <taxon>Thamnophilidae</taxon>
        <taxon>Willisornis</taxon>
    </lineage>
</organism>
<accession>A0ABQ9CKD6</accession>
<protein>
    <submittedName>
        <fullName evidence="2">Uncharacterized protein</fullName>
    </submittedName>
</protein>
<gene>
    <name evidence="2" type="ORF">WISP_147677</name>
</gene>
<proteinExistence type="predicted"/>
<reference evidence="2" key="1">
    <citation type="submission" date="2019-10" db="EMBL/GenBank/DDBJ databases">
        <authorList>
            <person name="Soares A.E.R."/>
            <person name="Aleixo A."/>
            <person name="Schneider P."/>
            <person name="Miyaki C.Y."/>
            <person name="Schneider M.P."/>
            <person name="Mello C."/>
            <person name="Vasconcelos A.T.R."/>
        </authorList>
    </citation>
    <scope>NUCLEOTIDE SEQUENCE</scope>
    <source>
        <tissue evidence="2">Muscle</tissue>
    </source>
</reference>
<dbReference type="Proteomes" id="UP001145742">
    <property type="component" value="Unassembled WGS sequence"/>
</dbReference>
<keyword evidence="3" id="KW-1185">Reference proteome</keyword>
<name>A0ABQ9CKD6_9PASS</name>
<feature type="region of interest" description="Disordered" evidence="1">
    <location>
        <begin position="89"/>
        <end position="135"/>
    </location>
</feature>
<evidence type="ECO:0000256" key="1">
    <source>
        <dbReference type="SAM" id="MobiDB-lite"/>
    </source>
</evidence>
<sequence length="135" mass="16099">MTRAMIIPLYSALVKLDLKSCVQFWTTHCKKDIDMPEHVQRRETELVKYLEHKTYEEWLREFKLLRLEKMEAQRRPYCPVQLPKRRLQQGEGQFLPGNKQYNKREQPQVVPGRFRSDIEKNLPSESGQALKKAAQ</sequence>
<evidence type="ECO:0000313" key="3">
    <source>
        <dbReference type="Proteomes" id="UP001145742"/>
    </source>
</evidence>
<evidence type="ECO:0000313" key="2">
    <source>
        <dbReference type="EMBL" id="KAJ7404055.1"/>
    </source>
</evidence>
<dbReference type="EMBL" id="WHWB01034792">
    <property type="protein sequence ID" value="KAJ7404055.1"/>
    <property type="molecule type" value="Genomic_DNA"/>
</dbReference>